<keyword evidence="9" id="KW-1185">Reference proteome</keyword>
<gene>
    <name evidence="8" type="ORF">HGRIS_001725</name>
</gene>
<evidence type="ECO:0000256" key="5">
    <source>
        <dbReference type="ARBA" id="ARBA00022801"/>
    </source>
</evidence>
<keyword evidence="4" id="KW-0732">Signal</keyword>
<dbReference type="Pfam" id="PF01120">
    <property type="entry name" value="Alpha_L_fucos"/>
    <property type="match status" value="1"/>
</dbReference>
<keyword evidence="6" id="KW-0326">Glycosidase</keyword>
<dbReference type="InterPro" id="IPR000933">
    <property type="entry name" value="Glyco_hydro_29"/>
</dbReference>
<keyword evidence="5" id="KW-0378">Hydrolase</keyword>
<dbReference type="EMBL" id="JASNQZ010000006">
    <property type="protein sequence ID" value="KAL0955485.1"/>
    <property type="molecule type" value="Genomic_DNA"/>
</dbReference>
<evidence type="ECO:0000256" key="3">
    <source>
        <dbReference type="ARBA" id="ARBA00012662"/>
    </source>
</evidence>
<dbReference type="InterPro" id="IPR016286">
    <property type="entry name" value="FUC_metazoa-typ"/>
</dbReference>
<feature type="domain" description="Glycoside hydrolase family 29 N-terminal" evidence="7">
    <location>
        <begin position="374"/>
        <end position="724"/>
    </location>
</feature>
<evidence type="ECO:0000256" key="6">
    <source>
        <dbReference type="ARBA" id="ARBA00023295"/>
    </source>
</evidence>
<name>A0ABR3JJ43_9AGAR</name>
<organism evidence="8 9">
    <name type="scientific">Hohenbuehelia grisea</name>
    <dbReference type="NCBI Taxonomy" id="104357"/>
    <lineage>
        <taxon>Eukaryota</taxon>
        <taxon>Fungi</taxon>
        <taxon>Dikarya</taxon>
        <taxon>Basidiomycota</taxon>
        <taxon>Agaricomycotina</taxon>
        <taxon>Agaricomycetes</taxon>
        <taxon>Agaricomycetidae</taxon>
        <taxon>Agaricales</taxon>
        <taxon>Pleurotineae</taxon>
        <taxon>Pleurotaceae</taxon>
        <taxon>Hohenbuehelia</taxon>
    </lineage>
</organism>
<reference evidence="9" key="1">
    <citation type="submission" date="2024-06" db="EMBL/GenBank/DDBJ databases">
        <title>Multi-omics analyses provide insights into the biosynthesis of the anticancer antibiotic pleurotin in Hohenbuehelia grisea.</title>
        <authorList>
            <person name="Weaver J.A."/>
            <person name="Alberti F."/>
        </authorList>
    </citation>
    <scope>NUCLEOTIDE SEQUENCE [LARGE SCALE GENOMIC DNA]</scope>
    <source>
        <strain evidence="9">T-177</strain>
    </source>
</reference>
<accession>A0ABR3JJ43</accession>
<dbReference type="Proteomes" id="UP001556367">
    <property type="component" value="Unassembled WGS sequence"/>
</dbReference>
<comment type="function">
    <text evidence="1">Alpha-L-fucosidase is responsible for hydrolyzing the alpha-1,6-linked fucose joined to the reducing-end N-acetylglucosamine of the carbohydrate moieties of glycoproteins.</text>
</comment>
<dbReference type="SMART" id="SM00812">
    <property type="entry name" value="Alpha_L_fucos"/>
    <property type="match status" value="1"/>
</dbReference>
<comment type="similarity">
    <text evidence="2">Belongs to the glycosyl hydrolase 29 family.</text>
</comment>
<evidence type="ECO:0000313" key="9">
    <source>
        <dbReference type="Proteomes" id="UP001556367"/>
    </source>
</evidence>
<sequence>MRGYPSLRRMNASSRMHFFKTLSYKRCFVLSPLASTPSTPMVFGKEVHLGLVLLGLFGHCLAASPPQFTSTPIPISGLFDNQAASVDGSADFDGKGSSFDSSFLPPGPWNYDGISYDLPQTWGSQPDNVIANGQVVRLAKPVSVHELHFLYAGDDTGNEFVANFRLNFSNQDSQPVQLYAKNYYRWPLLNDGAIQTPYNFVNHGADKNWNKTQIYQWSTSIPSEAELESITFPLMNPSHRLHLFALSLSESTPQSSNSTPALAIRRMRFTSRWELVDGVRAQAVEVTLANTLPSRSLAPQTSLIGIHQLTITGDGIRTLAPGVIHRLVPGDQARVDVLVSGSQDGILSTIHVTDANNNSVVESSGWPATPLVENWTPDADLLATHESPSWWKQAKYGIFIHWGVYSYPAWASPNNYAEWYTWDLHNPPDASNPTWNHHLETYGPDVVYDDFIPKFTASKFNASSWVDLFDRAGAKYFVLVTKHHDGFALFETGNTTNRNSLKLGPKRDLVAELLDTAKREKPDLHRGTYYSLPEWFNPDYAKYGFGPWPGGLAHNAFNSTEIEPYTGYVNVTDYIDDLQYPHMLDLALRYDTEIMWCDIGGPNRTLDFAAQFYNHAMASGKQVTMNNRCGAVPDFDTPEYATFGSIQPQNWESSEGMDPFSYGLNSATSASQYKNGTTIVQTLVDIVSKNGNFLLDIGPTAEGEIIEPMVTNLLDAGSWLAHSGDCVYSTTYSFQGSQDIDPPAGSPPARFTRTPTTFCIIAFARPASGTLVIQKRLPVLPGDEIVFMKPGGPSSPLEWEMDEGGKLTIKASESDLNEVQFAWAFQVRYGQ</sequence>
<dbReference type="EC" id="3.2.1.51" evidence="3"/>
<dbReference type="PRINTS" id="PR00741">
    <property type="entry name" value="GLHYDRLASE29"/>
</dbReference>
<dbReference type="SUPFAM" id="SSF51445">
    <property type="entry name" value="(Trans)glycosidases"/>
    <property type="match status" value="1"/>
</dbReference>
<evidence type="ECO:0000256" key="4">
    <source>
        <dbReference type="ARBA" id="ARBA00022729"/>
    </source>
</evidence>
<dbReference type="InterPro" id="IPR057739">
    <property type="entry name" value="Glyco_hydro_29_N"/>
</dbReference>
<dbReference type="Gene3D" id="3.20.20.80">
    <property type="entry name" value="Glycosidases"/>
    <property type="match status" value="1"/>
</dbReference>
<evidence type="ECO:0000259" key="7">
    <source>
        <dbReference type="Pfam" id="PF01120"/>
    </source>
</evidence>
<dbReference type="InterPro" id="IPR017853">
    <property type="entry name" value="GH"/>
</dbReference>
<dbReference type="PANTHER" id="PTHR10030:SF37">
    <property type="entry name" value="ALPHA-L-FUCOSIDASE-RELATED"/>
    <property type="match status" value="1"/>
</dbReference>
<evidence type="ECO:0000256" key="2">
    <source>
        <dbReference type="ARBA" id="ARBA00007951"/>
    </source>
</evidence>
<evidence type="ECO:0000313" key="8">
    <source>
        <dbReference type="EMBL" id="KAL0955485.1"/>
    </source>
</evidence>
<comment type="caution">
    <text evidence="8">The sequence shown here is derived from an EMBL/GenBank/DDBJ whole genome shotgun (WGS) entry which is preliminary data.</text>
</comment>
<protein>
    <recommendedName>
        <fullName evidence="3">alpha-L-fucosidase</fullName>
        <ecNumber evidence="3">3.2.1.51</ecNumber>
    </recommendedName>
</protein>
<evidence type="ECO:0000256" key="1">
    <source>
        <dbReference type="ARBA" id="ARBA00004071"/>
    </source>
</evidence>
<dbReference type="PANTHER" id="PTHR10030">
    <property type="entry name" value="ALPHA-L-FUCOSIDASE"/>
    <property type="match status" value="1"/>
</dbReference>
<proteinExistence type="inferred from homology"/>